<dbReference type="EMBL" id="CAFBNC010000026">
    <property type="protein sequence ID" value="CAB4932194.1"/>
    <property type="molecule type" value="Genomic_DNA"/>
</dbReference>
<evidence type="ECO:0000313" key="2">
    <source>
        <dbReference type="EMBL" id="CAB4932194.1"/>
    </source>
</evidence>
<accession>A0A6J7IPK6</accession>
<dbReference type="AlphaFoldDB" id="A0A6J7IPK6"/>
<feature type="region of interest" description="Disordered" evidence="1">
    <location>
        <begin position="1"/>
        <end position="95"/>
    </location>
</feature>
<protein>
    <submittedName>
        <fullName evidence="2">Unannotated protein</fullName>
    </submittedName>
</protein>
<feature type="compositionally biased region" description="Polar residues" evidence="1">
    <location>
        <begin position="1"/>
        <end position="23"/>
    </location>
</feature>
<sequence>MPSPMQASTAATTMKMAGSNTSRGGPLGLSSRPKKMRSVPTACRVTGTKCTNSTSAPSTSGVKRSNENSERPAHKKPSPTPRNEPSSTMFEKYER</sequence>
<proteinExistence type="predicted"/>
<name>A0A6J7IPK6_9ZZZZ</name>
<gene>
    <name evidence="2" type="ORF">UFOPK3733_00741</name>
</gene>
<feature type="compositionally biased region" description="Polar residues" evidence="1">
    <location>
        <begin position="48"/>
        <end position="63"/>
    </location>
</feature>
<reference evidence="2" key="1">
    <citation type="submission" date="2020-05" db="EMBL/GenBank/DDBJ databases">
        <authorList>
            <person name="Chiriac C."/>
            <person name="Salcher M."/>
            <person name="Ghai R."/>
            <person name="Kavagutti S V."/>
        </authorList>
    </citation>
    <scope>NUCLEOTIDE SEQUENCE</scope>
</reference>
<evidence type="ECO:0000256" key="1">
    <source>
        <dbReference type="SAM" id="MobiDB-lite"/>
    </source>
</evidence>
<organism evidence="2">
    <name type="scientific">freshwater metagenome</name>
    <dbReference type="NCBI Taxonomy" id="449393"/>
    <lineage>
        <taxon>unclassified sequences</taxon>
        <taxon>metagenomes</taxon>
        <taxon>ecological metagenomes</taxon>
    </lineage>
</organism>